<dbReference type="PANTHER" id="PTHR32060:SF22">
    <property type="entry name" value="CARBOXYL-TERMINAL-PROCESSING PEPTIDASE 3, CHLOROPLASTIC"/>
    <property type="match status" value="1"/>
</dbReference>
<dbReference type="Pfam" id="PF03572">
    <property type="entry name" value="Peptidase_S41"/>
    <property type="match status" value="1"/>
</dbReference>
<sequence>MTLYYHDDLKMINLYFLTKIISILIIKLFNLAVEKPNVQKNYFILFLLLIITSCGSIRRHNEQKASCIPPEKLKEDVDFAYSKLKEMHPQLYWYISQKDLDHKFDSLKKTITEPLTPLQFYFKLQPVIADIREGHLSLRIPRKKFTKKEIKGLEHKKGMFSRFEYYVKDDHLFIVENKDSIENIKPGTEILTINDIPVSEYLKKYRQLVSSDGFNTTFQPYFLKDWFFYFYVAENGFTDHAKIETLYNGERKVYYLKRESKSENDLKNDKEQKKRTAEKKVNDYVAFNNSYNRNFKFLGKDSSIAYIKVKSFSRDYSEKFYKETFEKIKNAKSSYLIIDVRNNYGGSLDEINNLYSYLTSSPYVLIKPSQVTSKISPLKTSYFRKSNILQYAYKGLTYPTFFFAQTFSTYKKDGKVYYKMKADKVAKPNKDTFNGKIFVLINGGSFSASSIITSKLKNDKRVVLVGEETGGANDGTVAGFYSFQKLPNSKIDLPIGLLLVQPNITFSNTKKGVVPNVTVTETLQDVIDKNDPQMDWVLSEIEREKNLHK</sequence>
<dbReference type="AlphaFoldDB" id="A0A1I0P0V2"/>
<dbReference type="Proteomes" id="UP000199469">
    <property type="component" value="Unassembled WGS sequence"/>
</dbReference>
<reference evidence="4" key="1">
    <citation type="submission" date="2016-10" db="EMBL/GenBank/DDBJ databases">
        <authorList>
            <person name="Varghese N."/>
            <person name="Submissions S."/>
        </authorList>
    </citation>
    <scope>NUCLEOTIDE SEQUENCE [LARGE SCALE GENOMIC DNA]</scope>
    <source>
        <strain evidence="4">DSM 17724</strain>
    </source>
</reference>
<dbReference type="GO" id="GO:0004175">
    <property type="term" value="F:endopeptidase activity"/>
    <property type="evidence" value="ECO:0007669"/>
    <property type="project" value="TreeGrafter"/>
</dbReference>
<gene>
    <name evidence="3" type="ORF">SAMN05421841_0933</name>
</gene>
<evidence type="ECO:0000256" key="1">
    <source>
        <dbReference type="SAM" id="Phobius"/>
    </source>
</evidence>
<feature type="domain" description="Tail specific protease" evidence="2">
    <location>
        <begin position="274"/>
        <end position="520"/>
    </location>
</feature>
<accession>A0A1I0P0V2</accession>
<keyword evidence="1" id="KW-0812">Transmembrane</keyword>
<dbReference type="PANTHER" id="PTHR32060">
    <property type="entry name" value="TAIL-SPECIFIC PROTEASE"/>
    <property type="match status" value="1"/>
</dbReference>
<evidence type="ECO:0000259" key="2">
    <source>
        <dbReference type="SMART" id="SM00245"/>
    </source>
</evidence>
<dbReference type="InterPro" id="IPR029045">
    <property type="entry name" value="ClpP/crotonase-like_dom_sf"/>
</dbReference>
<dbReference type="SMART" id="SM00245">
    <property type="entry name" value="TSPc"/>
    <property type="match status" value="1"/>
</dbReference>
<dbReference type="InterPro" id="IPR005151">
    <property type="entry name" value="Tail-specific_protease"/>
</dbReference>
<keyword evidence="1" id="KW-1133">Transmembrane helix</keyword>
<dbReference type="EMBL" id="FOIU01000001">
    <property type="protein sequence ID" value="SEW07960.1"/>
    <property type="molecule type" value="Genomic_DNA"/>
</dbReference>
<protein>
    <submittedName>
        <fullName evidence="3">Peptidase family S41</fullName>
    </submittedName>
</protein>
<keyword evidence="4" id="KW-1185">Reference proteome</keyword>
<dbReference type="GO" id="GO:0008236">
    <property type="term" value="F:serine-type peptidase activity"/>
    <property type="evidence" value="ECO:0007669"/>
    <property type="project" value="InterPro"/>
</dbReference>
<name>A0A1I0P0V2_9FLAO</name>
<dbReference type="CDD" id="cd06567">
    <property type="entry name" value="Peptidase_S41"/>
    <property type="match status" value="1"/>
</dbReference>
<feature type="transmembrane region" description="Helical" evidence="1">
    <location>
        <begin position="12"/>
        <end position="29"/>
    </location>
</feature>
<proteinExistence type="predicted"/>
<dbReference type="GO" id="GO:0006508">
    <property type="term" value="P:proteolysis"/>
    <property type="evidence" value="ECO:0007669"/>
    <property type="project" value="InterPro"/>
</dbReference>
<dbReference type="SUPFAM" id="SSF52096">
    <property type="entry name" value="ClpP/crotonase"/>
    <property type="match status" value="1"/>
</dbReference>
<dbReference type="STRING" id="356305.SAMN05421841_0933"/>
<evidence type="ECO:0000313" key="4">
    <source>
        <dbReference type="Proteomes" id="UP000199469"/>
    </source>
</evidence>
<keyword evidence="1" id="KW-0472">Membrane</keyword>
<dbReference type="Gene3D" id="3.90.226.10">
    <property type="entry name" value="2-enoyl-CoA Hydratase, Chain A, domain 1"/>
    <property type="match status" value="1"/>
</dbReference>
<evidence type="ECO:0000313" key="3">
    <source>
        <dbReference type="EMBL" id="SEW07960.1"/>
    </source>
</evidence>
<organism evidence="3 4">
    <name type="scientific">Chryseobacterium wanjuense</name>
    <dbReference type="NCBI Taxonomy" id="356305"/>
    <lineage>
        <taxon>Bacteria</taxon>
        <taxon>Pseudomonadati</taxon>
        <taxon>Bacteroidota</taxon>
        <taxon>Flavobacteriia</taxon>
        <taxon>Flavobacteriales</taxon>
        <taxon>Weeksellaceae</taxon>
        <taxon>Chryseobacterium group</taxon>
        <taxon>Chryseobacterium</taxon>
    </lineage>
</organism>